<keyword evidence="9" id="KW-1185">Reference proteome</keyword>
<dbReference type="Proteomes" id="UP000679341">
    <property type="component" value="Chromosome"/>
</dbReference>
<dbReference type="Pfam" id="PF01152">
    <property type="entry name" value="Bac_globin"/>
    <property type="match status" value="1"/>
</dbReference>
<dbReference type="InterPro" id="IPR001486">
    <property type="entry name" value="Hemoglobin_trunc"/>
</dbReference>
<accession>A0A8T8LLV6</accession>
<organism evidence="8 9">
    <name type="scientific">Halorubrum ruber</name>
    <dbReference type="NCBI Taxonomy" id="2982524"/>
    <lineage>
        <taxon>Archaea</taxon>
        <taxon>Methanobacteriati</taxon>
        <taxon>Methanobacteriota</taxon>
        <taxon>Stenosarchaea group</taxon>
        <taxon>Halobacteria</taxon>
        <taxon>Halobacteriales</taxon>
        <taxon>Haloferacaceae</taxon>
        <taxon>Halorubrum</taxon>
    </lineage>
</organism>
<dbReference type="AlphaFoldDB" id="A0A8T8LLV6"/>
<keyword evidence="6" id="KW-0479">Metal-binding</keyword>
<evidence type="ECO:0000256" key="3">
    <source>
        <dbReference type="ARBA" id="ARBA00022448"/>
    </source>
</evidence>
<evidence type="ECO:0000313" key="9">
    <source>
        <dbReference type="Proteomes" id="UP000679341"/>
    </source>
</evidence>
<keyword evidence="4" id="KW-0349">Heme</keyword>
<dbReference type="PIRSF" id="PIRSF002030">
    <property type="entry name" value="Globin_Protozoa/Cyanobacteria"/>
    <property type="match status" value="1"/>
</dbReference>
<reference evidence="8 9" key="1">
    <citation type="submission" date="2021-03" db="EMBL/GenBank/DDBJ databases">
        <title>Halorubrum sodomense MBLA0099, Whole genome shotgun sequencing.</title>
        <authorList>
            <person name="Seo M.-J."/>
            <person name="Cho E.-S."/>
            <person name="Hwang C.Y."/>
        </authorList>
    </citation>
    <scope>NUCLEOTIDE SEQUENCE [LARGE SCALE GENOMIC DNA]</scope>
    <source>
        <strain evidence="8 9">MBLA0099</strain>
    </source>
</reference>
<dbReference type="GO" id="GO:0046872">
    <property type="term" value="F:metal ion binding"/>
    <property type="evidence" value="ECO:0007669"/>
    <property type="project" value="UniProtKB-KW"/>
</dbReference>
<dbReference type="GO" id="GO:0019825">
    <property type="term" value="F:oxygen binding"/>
    <property type="evidence" value="ECO:0007669"/>
    <property type="project" value="InterPro"/>
</dbReference>
<dbReference type="RefSeq" id="WP_017342035.1">
    <property type="nucleotide sequence ID" value="NZ_CP073695.1"/>
</dbReference>
<keyword evidence="7" id="KW-0408">Iron</keyword>
<dbReference type="InterPro" id="IPR016339">
    <property type="entry name" value="Hemoglobin_trunc_I"/>
</dbReference>
<evidence type="ECO:0000256" key="1">
    <source>
        <dbReference type="ARBA" id="ARBA00001971"/>
    </source>
</evidence>
<dbReference type="PROSITE" id="PS01213">
    <property type="entry name" value="GLOBIN_FAM_2"/>
    <property type="match status" value="1"/>
</dbReference>
<evidence type="ECO:0000256" key="4">
    <source>
        <dbReference type="ARBA" id="ARBA00022617"/>
    </source>
</evidence>
<dbReference type="KEGG" id="hss:J7656_14625"/>
<dbReference type="OrthoDB" id="313164at2157"/>
<dbReference type="GO" id="GO:0020037">
    <property type="term" value="F:heme binding"/>
    <property type="evidence" value="ECO:0007669"/>
    <property type="project" value="InterPro"/>
</dbReference>
<evidence type="ECO:0000256" key="5">
    <source>
        <dbReference type="ARBA" id="ARBA00022621"/>
    </source>
</evidence>
<evidence type="ECO:0000256" key="2">
    <source>
        <dbReference type="ARBA" id="ARBA00009660"/>
    </source>
</evidence>
<dbReference type="CDD" id="cd00454">
    <property type="entry name" value="TrHb1_N"/>
    <property type="match status" value="1"/>
</dbReference>
<keyword evidence="5" id="KW-0561">Oxygen transport</keyword>
<dbReference type="SUPFAM" id="SSF46458">
    <property type="entry name" value="Globin-like"/>
    <property type="match status" value="1"/>
</dbReference>
<dbReference type="GeneID" id="64828799"/>
<dbReference type="InterPro" id="IPR019795">
    <property type="entry name" value="Globin_bac-like_CS"/>
</dbReference>
<name>A0A8T8LLV6_9EURY</name>
<evidence type="ECO:0000256" key="7">
    <source>
        <dbReference type="ARBA" id="ARBA00023004"/>
    </source>
</evidence>
<evidence type="ECO:0000256" key="6">
    <source>
        <dbReference type="ARBA" id="ARBA00022723"/>
    </source>
</evidence>
<dbReference type="InterPro" id="IPR009050">
    <property type="entry name" value="Globin-like_sf"/>
</dbReference>
<evidence type="ECO:0000313" key="8">
    <source>
        <dbReference type="EMBL" id="QUO47764.1"/>
    </source>
</evidence>
<comment type="cofactor">
    <cofactor evidence="1">
        <name>heme</name>
        <dbReference type="ChEBI" id="CHEBI:30413"/>
    </cofactor>
</comment>
<dbReference type="InterPro" id="IPR012292">
    <property type="entry name" value="Globin/Proto"/>
</dbReference>
<sequence length="125" mass="13655">MSNETLYDRLGGEPAIGAVVNEFYDRVLDDDRVNHHFDDVDMADQRSHQTKFLSAVTGGPIRYEGEEMAAAHEELAITDAEFEVVATHLDEALRAFDVDDGDREAVMEAVAGFEEDVVGGPPADG</sequence>
<dbReference type="GO" id="GO:0005344">
    <property type="term" value="F:oxygen carrier activity"/>
    <property type="evidence" value="ECO:0007669"/>
    <property type="project" value="UniProtKB-KW"/>
</dbReference>
<dbReference type="Gene3D" id="1.10.490.10">
    <property type="entry name" value="Globins"/>
    <property type="match status" value="1"/>
</dbReference>
<keyword evidence="3" id="KW-0813">Transport</keyword>
<comment type="similarity">
    <text evidence="2">Belongs to the truncated hemoglobin family. Group I subfamily.</text>
</comment>
<proteinExistence type="inferred from homology"/>
<gene>
    <name evidence="8" type="ORF">J7656_14625</name>
</gene>
<protein>
    <submittedName>
        <fullName evidence="8">Group 1 truncated hemoglobin</fullName>
    </submittedName>
</protein>
<dbReference type="EMBL" id="CP073695">
    <property type="protein sequence ID" value="QUO47764.1"/>
    <property type="molecule type" value="Genomic_DNA"/>
</dbReference>